<protein>
    <submittedName>
        <fullName evidence="3">Protein ssh4</fullName>
    </submittedName>
</protein>
<dbReference type="InterPro" id="IPR013320">
    <property type="entry name" value="ConA-like_dom_sf"/>
</dbReference>
<evidence type="ECO:0000256" key="1">
    <source>
        <dbReference type="SAM" id="Phobius"/>
    </source>
</evidence>
<organism evidence="3 4">
    <name type="scientific">Basidiobolus ranarum</name>
    <dbReference type="NCBI Taxonomy" id="34480"/>
    <lineage>
        <taxon>Eukaryota</taxon>
        <taxon>Fungi</taxon>
        <taxon>Fungi incertae sedis</taxon>
        <taxon>Zoopagomycota</taxon>
        <taxon>Entomophthoromycotina</taxon>
        <taxon>Basidiobolomycetes</taxon>
        <taxon>Basidiobolales</taxon>
        <taxon>Basidiobolaceae</taxon>
        <taxon>Basidiobolus</taxon>
    </lineage>
</organism>
<feature type="non-terminal residue" evidence="3">
    <location>
        <position position="228"/>
    </location>
</feature>
<keyword evidence="1" id="KW-1133">Transmembrane helix</keyword>
<accession>A0ABR2VM11</accession>
<feature type="signal peptide" evidence="2">
    <location>
        <begin position="1"/>
        <end position="23"/>
    </location>
</feature>
<reference evidence="3 4" key="1">
    <citation type="submission" date="2023-04" db="EMBL/GenBank/DDBJ databases">
        <title>Genome of Basidiobolus ranarum AG-B5.</title>
        <authorList>
            <person name="Stajich J.E."/>
            <person name="Carter-House D."/>
            <person name="Gryganskyi A."/>
        </authorList>
    </citation>
    <scope>NUCLEOTIDE SEQUENCE [LARGE SCALE GENOMIC DNA]</scope>
    <source>
        <strain evidence="3 4">AG-B5</strain>
    </source>
</reference>
<sequence>MLNYLNFPILLLIITIYPDQVEAIGPFSNTALTVILLTVLLVSIVGIFLCRTLGSKCQRESDTLGVSQVEVYDTDPKTIQGSIVPSYWTDADIRSYLLARTFEQQFPPKDPDITSEQFSLINERGVGAWEMEKYSYMNVMIRENTEVTFLSDECCVQSNLPFPQWEDVCYYEVKIFEKPADTMVAIGVASKPYPSWRFPVLNRHSVGYYSTGQKYCNDSFEGKPYGSL</sequence>
<dbReference type="Proteomes" id="UP001479436">
    <property type="component" value="Unassembled WGS sequence"/>
</dbReference>
<evidence type="ECO:0000313" key="4">
    <source>
        <dbReference type="Proteomes" id="UP001479436"/>
    </source>
</evidence>
<evidence type="ECO:0000256" key="2">
    <source>
        <dbReference type="SAM" id="SignalP"/>
    </source>
</evidence>
<keyword evidence="1" id="KW-0812">Transmembrane</keyword>
<dbReference type="InterPro" id="IPR043136">
    <property type="entry name" value="B30.2/SPRY_sf"/>
</dbReference>
<keyword evidence="2" id="KW-0732">Signal</keyword>
<comment type="caution">
    <text evidence="3">The sequence shown here is derived from an EMBL/GenBank/DDBJ whole genome shotgun (WGS) entry which is preliminary data.</text>
</comment>
<proteinExistence type="predicted"/>
<dbReference type="Gene3D" id="2.60.120.920">
    <property type="match status" value="1"/>
</dbReference>
<dbReference type="SUPFAM" id="SSF49899">
    <property type="entry name" value="Concanavalin A-like lectins/glucanases"/>
    <property type="match status" value="1"/>
</dbReference>
<gene>
    <name evidence="3" type="primary">ssh4_7</name>
    <name evidence="3" type="ORF">K7432_016142</name>
</gene>
<feature type="transmembrane region" description="Helical" evidence="1">
    <location>
        <begin position="33"/>
        <end position="50"/>
    </location>
</feature>
<evidence type="ECO:0000313" key="3">
    <source>
        <dbReference type="EMBL" id="KAK9679835.1"/>
    </source>
</evidence>
<keyword evidence="1" id="KW-0472">Membrane</keyword>
<name>A0ABR2VM11_9FUNG</name>
<feature type="chain" id="PRO_5045241126" evidence="2">
    <location>
        <begin position="24"/>
        <end position="228"/>
    </location>
</feature>
<keyword evidence="4" id="KW-1185">Reference proteome</keyword>
<dbReference type="EMBL" id="JASJQH010009370">
    <property type="protein sequence ID" value="KAK9679835.1"/>
    <property type="molecule type" value="Genomic_DNA"/>
</dbReference>